<comment type="caution">
    <text evidence="2">The sequence shown here is derived from an EMBL/GenBank/DDBJ whole genome shotgun (WGS) entry which is preliminary data.</text>
</comment>
<proteinExistence type="predicted"/>
<dbReference type="InterPro" id="IPR003615">
    <property type="entry name" value="HNH_nuc"/>
</dbReference>
<evidence type="ECO:0000259" key="1">
    <source>
        <dbReference type="Pfam" id="PF13392"/>
    </source>
</evidence>
<sequence>MGAFIKITQSIICMMRLEMRKIVHIVRQVPYIGNKNIGTGYLQFGVRKYGAKNQKIYYVHRFVWECYNGVIPDGKVIDHINDSRVDNRLCNLQLVTQQENCKKSAKNRFYSFVINNRRNRRRVVGIDVDAQKQISFRSM</sequence>
<gene>
    <name evidence="2" type="ORF">PEVE_00035532</name>
</gene>
<protein>
    <recommendedName>
        <fullName evidence="1">HNH nuclease domain-containing protein</fullName>
    </recommendedName>
</protein>
<dbReference type="Proteomes" id="UP001159427">
    <property type="component" value="Unassembled WGS sequence"/>
</dbReference>
<dbReference type="EMBL" id="CALNXI010000551">
    <property type="protein sequence ID" value="CAH3029091.1"/>
    <property type="molecule type" value="Genomic_DNA"/>
</dbReference>
<feature type="domain" description="HNH nuclease" evidence="1">
    <location>
        <begin position="57"/>
        <end position="100"/>
    </location>
</feature>
<dbReference type="Gene3D" id="3.90.75.20">
    <property type="match status" value="1"/>
</dbReference>
<accession>A0ABN8MKN7</accession>
<organism evidence="2 3">
    <name type="scientific">Porites evermanni</name>
    <dbReference type="NCBI Taxonomy" id="104178"/>
    <lineage>
        <taxon>Eukaryota</taxon>
        <taxon>Metazoa</taxon>
        <taxon>Cnidaria</taxon>
        <taxon>Anthozoa</taxon>
        <taxon>Hexacorallia</taxon>
        <taxon>Scleractinia</taxon>
        <taxon>Fungiina</taxon>
        <taxon>Poritidae</taxon>
        <taxon>Porites</taxon>
    </lineage>
</organism>
<keyword evidence="3" id="KW-1185">Reference proteome</keyword>
<evidence type="ECO:0000313" key="3">
    <source>
        <dbReference type="Proteomes" id="UP001159427"/>
    </source>
</evidence>
<dbReference type="InterPro" id="IPR044925">
    <property type="entry name" value="His-Me_finger_sf"/>
</dbReference>
<name>A0ABN8MKN7_9CNID</name>
<evidence type="ECO:0000313" key="2">
    <source>
        <dbReference type="EMBL" id="CAH3029091.1"/>
    </source>
</evidence>
<dbReference type="Pfam" id="PF13392">
    <property type="entry name" value="HNH_3"/>
    <property type="match status" value="1"/>
</dbReference>
<reference evidence="2 3" key="1">
    <citation type="submission" date="2022-05" db="EMBL/GenBank/DDBJ databases">
        <authorList>
            <consortium name="Genoscope - CEA"/>
            <person name="William W."/>
        </authorList>
    </citation>
    <scope>NUCLEOTIDE SEQUENCE [LARGE SCALE GENOMIC DNA]</scope>
</reference>
<dbReference type="SUPFAM" id="SSF54060">
    <property type="entry name" value="His-Me finger endonucleases"/>
    <property type="match status" value="1"/>
</dbReference>